<comment type="similarity">
    <text evidence="1">Belongs to the glycosyl hydrolase 29 family.</text>
</comment>
<reference evidence="8 9" key="1">
    <citation type="submission" date="2014-07" db="EMBL/GenBank/DDBJ databases">
        <authorList>
            <person name="McCorrison J."/>
            <person name="Sanka R."/>
            <person name="Torralba M."/>
            <person name="Gillis M."/>
            <person name="Haft D.H."/>
            <person name="Methe B."/>
            <person name="Sutton G."/>
            <person name="Nelson K.E."/>
        </authorList>
    </citation>
    <scope>NUCLEOTIDE SEQUENCE [LARGE SCALE GENOMIC DNA]</scope>
    <source>
        <strain evidence="8 9">DNF00320</strain>
    </source>
</reference>
<evidence type="ECO:0000259" key="7">
    <source>
        <dbReference type="Pfam" id="PF01120"/>
    </source>
</evidence>
<proteinExistence type="inferred from homology"/>
<evidence type="ECO:0000256" key="1">
    <source>
        <dbReference type="ARBA" id="ARBA00007951"/>
    </source>
</evidence>
<dbReference type="InterPro" id="IPR017853">
    <property type="entry name" value="GH"/>
</dbReference>
<feature type="chain" id="PRO_5001923620" description="alpha-L-fucosidase" evidence="6">
    <location>
        <begin position="25"/>
        <end position="501"/>
    </location>
</feature>
<dbReference type="OrthoDB" id="1389336at2"/>
<dbReference type="InterPro" id="IPR057739">
    <property type="entry name" value="Glyco_hydro_29_N"/>
</dbReference>
<accession>A0A096AEW1</accession>
<evidence type="ECO:0000256" key="6">
    <source>
        <dbReference type="SAM" id="SignalP"/>
    </source>
</evidence>
<dbReference type="SUPFAM" id="SSF51445">
    <property type="entry name" value="(Trans)glycosidases"/>
    <property type="match status" value="1"/>
</dbReference>
<evidence type="ECO:0000256" key="5">
    <source>
        <dbReference type="ARBA" id="ARBA00023295"/>
    </source>
</evidence>
<dbReference type="PANTHER" id="PTHR10030">
    <property type="entry name" value="ALPHA-L-FUCOSIDASE"/>
    <property type="match status" value="1"/>
</dbReference>
<keyword evidence="5" id="KW-0326">Glycosidase</keyword>
<dbReference type="SMART" id="SM00812">
    <property type="entry name" value="Alpha_L_fucos"/>
    <property type="match status" value="1"/>
</dbReference>
<evidence type="ECO:0000313" key="8">
    <source>
        <dbReference type="EMBL" id="KGF45653.1"/>
    </source>
</evidence>
<evidence type="ECO:0000256" key="2">
    <source>
        <dbReference type="ARBA" id="ARBA00012662"/>
    </source>
</evidence>
<feature type="signal peptide" evidence="6">
    <location>
        <begin position="1"/>
        <end position="24"/>
    </location>
</feature>
<dbReference type="PANTHER" id="PTHR10030:SF37">
    <property type="entry name" value="ALPHA-L-FUCOSIDASE-RELATED"/>
    <property type="match status" value="1"/>
</dbReference>
<dbReference type="EMBL" id="JRNQ01000005">
    <property type="protein sequence ID" value="KGF45653.1"/>
    <property type="molecule type" value="Genomic_DNA"/>
</dbReference>
<dbReference type="GO" id="GO:0005764">
    <property type="term" value="C:lysosome"/>
    <property type="evidence" value="ECO:0007669"/>
    <property type="project" value="TreeGrafter"/>
</dbReference>
<organism evidence="8 9">
    <name type="scientific">Prevotella bivia DNF00320</name>
    <dbReference type="NCBI Taxonomy" id="1401068"/>
    <lineage>
        <taxon>Bacteria</taxon>
        <taxon>Pseudomonadati</taxon>
        <taxon>Bacteroidota</taxon>
        <taxon>Bacteroidia</taxon>
        <taxon>Bacteroidales</taxon>
        <taxon>Prevotellaceae</taxon>
        <taxon>Prevotella</taxon>
    </lineage>
</organism>
<keyword evidence="4" id="KW-0378">Hydrolase</keyword>
<dbReference type="EC" id="3.2.1.51" evidence="2"/>
<protein>
    <recommendedName>
        <fullName evidence="2">alpha-L-fucosidase</fullName>
        <ecNumber evidence="2">3.2.1.51</ecNumber>
    </recommendedName>
</protein>
<dbReference type="Proteomes" id="UP000029525">
    <property type="component" value="Unassembled WGS sequence"/>
</dbReference>
<comment type="caution">
    <text evidence="8">The sequence shown here is derived from an EMBL/GenBank/DDBJ whole genome shotgun (WGS) entry which is preliminary data.</text>
</comment>
<gene>
    <name evidence="8" type="ORF">HMPREF0647_01770</name>
</gene>
<dbReference type="RefSeq" id="WP_036866011.1">
    <property type="nucleotide sequence ID" value="NZ_JRNQ01000005.1"/>
</dbReference>
<evidence type="ECO:0000313" key="9">
    <source>
        <dbReference type="Proteomes" id="UP000029525"/>
    </source>
</evidence>
<dbReference type="AlphaFoldDB" id="A0A096AEW1"/>
<dbReference type="Pfam" id="PF01120">
    <property type="entry name" value="Alpha_L_fucos"/>
    <property type="match status" value="1"/>
</dbReference>
<dbReference type="Gene3D" id="3.20.20.80">
    <property type="entry name" value="Glycosidases"/>
    <property type="match status" value="1"/>
</dbReference>
<keyword evidence="3 6" id="KW-0732">Signal</keyword>
<dbReference type="GO" id="GO:0004560">
    <property type="term" value="F:alpha-L-fucosidase activity"/>
    <property type="evidence" value="ECO:0007669"/>
    <property type="project" value="InterPro"/>
</dbReference>
<dbReference type="Gene3D" id="2.60.120.260">
    <property type="entry name" value="Galactose-binding domain-like"/>
    <property type="match status" value="1"/>
</dbReference>
<dbReference type="GO" id="GO:0016139">
    <property type="term" value="P:glycoside catabolic process"/>
    <property type="evidence" value="ECO:0007669"/>
    <property type="project" value="TreeGrafter"/>
</dbReference>
<sequence length="501" mass="56734">MNIKPFYSGVLPLLLTAYSLHTQAQNMVMLSPADSPSTIIEKAACVVPSVRQYAWQQQELTAFLHFGMNTFTNKEWGEGTDSPSLFNPTNFDAEQWIKTLRNAGFKTAILTCKHHDGFCLWQTAYTDYSVKSSPWLNGKGDVVRAVSDACKKYGMGFGVYLSPWDRNSKFYGTSAYNDYFVSQLKELLTQYGEVSEVWFDGACGEGPNGKKQEYDFVRWYKIIRELQPKAVIAVMGPDVRWVGTESGRGRETEWSVVPMDNLSQEQIAANSQKEMITPPSGDMVGNDLGSREKIMQAKALVWYPAETDVSIRPGWFYHQTEDDKVKTPKELMEIYYSSVGRNGVLLLNVPPTPEGLISQKDVASLMGFKQLLDKTFQTNLLAPSKNFVKVEKAQPKKIDASAYYMNKQLKDIYSLSYTLRQPISFNVIALQEDILKGQRVEKFVVEVRTSKKDAWRVVAEGTTIGYKRLLRIPTCEAKQVRLRVLEARGQVNIAFFGVYQN</sequence>
<evidence type="ECO:0000256" key="3">
    <source>
        <dbReference type="ARBA" id="ARBA00022729"/>
    </source>
</evidence>
<evidence type="ECO:0000256" key="4">
    <source>
        <dbReference type="ARBA" id="ARBA00022801"/>
    </source>
</evidence>
<dbReference type="FunFam" id="3.20.20.80:FF:000052">
    <property type="entry name" value="Putative alpha-L-fucosidase 1"/>
    <property type="match status" value="1"/>
</dbReference>
<name>A0A096AEW1_9BACT</name>
<dbReference type="GO" id="GO:0006004">
    <property type="term" value="P:fucose metabolic process"/>
    <property type="evidence" value="ECO:0007669"/>
    <property type="project" value="TreeGrafter"/>
</dbReference>
<feature type="domain" description="Glycoside hydrolase family 29 N-terminal" evidence="7">
    <location>
        <begin position="67"/>
        <end position="368"/>
    </location>
</feature>
<dbReference type="InterPro" id="IPR000933">
    <property type="entry name" value="Glyco_hydro_29"/>
</dbReference>